<comment type="subcellular location">
    <subcellularLocation>
        <location evidence="1">Nucleus</location>
    </subcellularLocation>
</comment>
<dbReference type="SUPFAM" id="SSF46689">
    <property type="entry name" value="Homeodomain-like"/>
    <property type="match status" value="2"/>
</dbReference>
<dbReference type="PROSITE" id="PS51294">
    <property type="entry name" value="HTH_MYB"/>
    <property type="match status" value="1"/>
</dbReference>
<protein>
    <recommendedName>
        <fullName evidence="8">Homeodomain-like protein</fullName>
    </recommendedName>
</protein>
<feature type="domain" description="HTH myb-type" evidence="5">
    <location>
        <begin position="148"/>
        <end position="201"/>
    </location>
</feature>
<feature type="domain" description="Myb-like" evidence="4">
    <location>
        <begin position="200"/>
        <end position="260"/>
    </location>
</feature>
<accession>A0A433Q1R2</accession>
<dbReference type="PANTHER" id="PTHR46380">
    <property type="entry name" value="CYCLIN-D-BINDING MYB-LIKE TRANSCRIPTION FACTOR 1"/>
    <property type="match status" value="1"/>
</dbReference>
<evidence type="ECO:0000313" key="7">
    <source>
        <dbReference type="Proteomes" id="UP000274822"/>
    </source>
</evidence>
<keyword evidence="7" id="KW-1185">Reference proteome</keyword>
<sequence>MVHATAIESAATARYVLGLVISRHIDWNEGLCSSVANTGELFWMIVANGCAKMLKDLPSFWCRQLSYGLKVSLLGKANGENSLNRANLEIMLFKDSAKRHPIFWRQIGAPNTNIDLLLSPSPTPFGKAAPFKDRPLRSIFHHVKQIYHPDNYGGKWTEEEDGQLKSLVMQYGHQWKRIGEILGRIGTACKDRWRDSVGHRDIKTQGKWTLEEEDKLINIVMDLTTSQGRSADSDVTWNVVSERMGTRTRDQCRSKWFVALFMSIWFSQSLRQTEISDGSLGRARKRSVASVPESRVSIATFASRTGEYETIIGDTCVVQAIKKINFIYDWGKFRVEGLNKLVKNDGVRPVWSPLDDLELLQRIYDRDYQHETEIQWASLVDHSGWNIWDARRLRLRFNSLKKRVPQYQMKKLEEILEQLIDECSKVRMDKTLRDERLKDDN</sequence>
<evidence type="ECO:0000313" key="6">
    <source>
        <dbReference type="EMBL" id="RUS23749.1"/>
    </source>
</evidence>
<dbReference type="EMBL" id="RBNJ01018698">
    <property type="protein sequence ID" value="RUS23749.1"/>
    <property type="molecule type" value="Genomic_DNA"/>
</dbReference>
<reference evidence="6 7" key="1">
    <citation type="journal article" date="2018" name="New Phytol.">
        <title>Phylogenomics of Endogonaceae and evolution of mycorrhizas within Mucoromycota.</title>
        <authorList>
            <person name="Chang Y."/>
            <person name="Desiro A."/>
            <person name="Na H."/>
            <person name="Sandor L."/>
            <person name="Lipzen A."/>
            <person name="Clum A."/>
            <person name="Barry K."/>
            <person name="Grigoriev I.V."/>
            <person name="Martin F.M."/>
            <person name="Stajich J.E."/>
            <person name="Smith M.E."/>
            <person name="Bonito G."/>
            <person name="Spatafora J.W."/>
        </authorList>
    </citation>
    <scope>NUCLEOTIDE SEQUENCE [LARGE SCALE GENOMIC DNA]</scope>
    <source>
        <strain evidence="6 7">AD002</strain>
    </source>
</reference>
<dbReference type="InterPro" id="IPR017930">
    <property type="entry name" value="Myb_dom"/>
</dbReference>
<evidence type="ECO:0000259" key="5">
    <source>
        <dbReference type="PROSITE" id="PS51294"/>
    </source>
</evidence>
<evidence type="ECO:0000256" key="1">
    <source>
        <dbReference type="ARBA" id="ARBA00004123"/>
    </source>
</evidence>
<dbReference type="PANTHER" id="PTHR46380:SF2">
    <property type="entry name" value="CYCLIN-D-BINDING MYB-LIKE TRANSCRIPTION FACTOR 1"/>
    <property type="match status" value="1"/>
</dbReference>
<keyword evidence="2" id="KW-0238">DNA-binding</keyword>
<dbReference type="PROSITE" id="PS50090">
    <property type="entry name" value="MYB_LIKE"/>
    <property type="match status" value="2"/>
</dbReference>
<dbReference type="GO" id="GO:0000976">
    <property type="term" value="F:transcription cis-regulatory region binding"/>
    <property type="evidence" value="ECO:0007669"/>
    <property type="project" value="TreeGrafter"/>
</dbReference>
<proteinExistence type="predicted"/>
<evidence type="ECO:0008006" key="8">
    <source>
        <dbReference type="Google" id="ProtNLM"/>
    </source>
</evidence>
<keyword evidence="3" id="KW-0539">Nucleus</keyword>
<dbReference type="Gene3D" id="1.10.10.60">
    <property type="entry name" value="Homeodomain-like"/>
    <property type="match status" value="2"/>
</dbReference>
<dbReference type="SMART" id="SM00717">
    <property type="entry name" value="SANT"/>
    <property type="match status" value="3"/>
</dbReference>
<name>A0A433Q1R2_9FUNG</name>
<evidence type="ECO:0000256" key="3">
    <source>
        <dbReference type="ARBA" id="ARBA00023242"/>
    </source>
</evidence>
<dbReference type="GO" id="GO:0003700">
    <property type="term" value="F:DNA-binding transcription factor activity"/>
    <property type="evidence" value="ECO:0007669"/>
    <property type="project" value="TreeGrafter"/>
</dbReference>
<evidence type="ECO:0000259" key="4">
    <source>
        <dbReference type="PROSITE" id="PS50090"/>
    </source>
</evidence>
<organism evidence="6 7">
    <name type="scientific">Jimgerdemannia flammicorona</name>
    <dbReference type="NCBI Taxonomy" id="994334"/>
    <lineage>
        <taxon>Eukaryota</taxon>
        <taxon>Fungi</taxon>
        <taxon>Fungi incertae sedis</taxon>
        <taxon>Mucoromycota</taxon>
        <taxon>Mucoromycotina</taxon>
        <taxon>Endogonomycetes</taxon>
        <taxon>Endogonales</taxon>
        <taxon>Endogonaceae</taxon>
        <taxon>Jimgerdemannia</taxon>
    </lineage>
</organism>
<feature type="domain" description="Myb-like" evidence="4">
    <location>
        <begin position="148"/>
        <end position="197"/>
    </location>
</feature>
<comment type="caution">
    <text evidence="6">The sequence shown here is derived from an EMBL/GenBank/DDBJ whole genome shotgun (WGS) entry which is preliminary data.</text>
</comment>
<dbReference type="InterPro" id="IPR001005">
    <property type="entry name" value="SANT/Myb"/>
</dbReference>
<dbReference type="InterPro" id="IPR009057">
    <property type="entry name" value="Homeodomain-like_sf"/>
</dbReference>
<dbReference type="GO" id="GO:0005634">
    <property type="term" value="C:nucleus"/>
    <property type="evidence" value="ECO:0007669"/>
    <property type="project" value="UniProtKB-SubCell"/>
</dbReference>
<dbReference type="CDD" id="cd00167">
    <property type="entry name" value="SANT"/>
    <property type="match status" value="2"/>
</dbReference>
<evidence type="ECO:0000256" key="2">
    <source>
        <dbReference type="ARBA" id="ARBA00023125"/>
    </source>
</evidence>
<dbReference type="Pfam" id="PF00249">
    <property type="entry name" value="Myb_DNA-binding"/>
    <property type="match status" value="2"/>
</dbReference>
<dbReference type="InterPro" id="IPR051651">
    <property type="entry name" value="DMTF1_DNA-bind_reg"/>
</dbReference>
<dbReference type="Proteomes" id="UP000274822">
    <property type="component" value="Unassembled WGS sequence"/>
</dbReference>
<gene>
    <name evidence="6" type="ORF">BC938DRAFT_474678</name>
</gene>
<dbReference type="AlphaFoldDB" id="A0A433Q1R2"/>